<dbReference type="SUPFAM" id="SSF50965">
    <property type="entry name" value="Galactose oxidase, central domain"/>
    <property type="match status" value="1"/>
</dbReference>
<evidence type="ECO:0000256" key="1">
    <source>
        <dbReference type="ARBA" id="ARBA00022441"/>
    </source>
</evidence>
<keyword evidence="1" id="KW-0880">Kelch repeat</keyword>
<dbReference type="Proteomes" id="UP000035681">
    <property type="component" value="Unplaced"/>
</dbReference>
<protein>
    <submittedName>
        <fullName evidence="4 5">BACK domain-containing protein</fullName>
    </submittedName>
</protein>
<evidence type="ECO:0000313" key="3">
    <source>
        <dbReference type="Proteomes" id="UP000035681"/>
    </source>
</evidence>
<evidence type="ECO:0000313" key="4">
    <source>
        <dbReference type="WBParaSite" id="SSTP_0000381600.1"/>
    </source>
</evidence>
<dbReference type="STRING" id="6248.A0A0K0E2U7"/>
<keyword evidence="3" id="KW-1185">Reference proteome</keyword>
<name>A0A0K0E2U7_STRER</name>
<dbReference type="InterPro" id="IPR015915">
    <property type="entry name" value="Kelch-typ_b-propeller"/>
</dbReference>
<dbReference type="Gene3D" id="2.120.10.80">
    <property type="entry name" value="Kelch-type beta propeller"/>
    <property type="match status" value="2"/>
</dbReference>
<reference evidence="4" key="1">
    <citation type="submission" date="2015-08" db="UniProtKB">
        <authorList>
            <consortium name="WormBaseParasite"/>
        </authorList>
    </citation>
    <scope>IDENTIFICATION</scope>
</reference>
<dbReference type="InterPro" id="IPR006652">
    <property type="entry name" value="Kelch_1"/>
</dbReference>
<keyword evidence="2" id="KW-0677">Repeat</keyword>
<dbReference type="Gene3D" id="1.25.40.420">
    <property type="match status" value="1"/>
</dbReference>
<evidence type="ECO:0000313" key="5">
    <source>
        <dbReference type="WBParaSite" id="TCONS_00005604.p1"/>
    </source>
</evidence>
<dbReference type="WBParaSite" id="SSTP_0000381600.1">
    <property type="protein sequence ID" value="SSTP_0000381600.1"/>
    <property type="gene ID" value="SSTP_0000381600"/>
</dbReference>
<dbReference type="InterPro" id="IPR011043">
    <property type="entry name" value="Gal_Oxase/kelch_b-propeller"/>
</dbReference>
<organism evidence="4">
    <name type="scientific">Strongyloides stercoralis</name>
    <name type="common">Threadworm</name>
    <dbReference type="NCBI Taxonomy" id="6248"/>
    <lineage>
        <taxon>Eukaryota</taxon>
        <taxon>Metazoa</taxon>
        <taxon>Ecdysozoa</taxon>
        <taxon>Nematoda</taxon>
        <taxon>Chromadorea</taxon>
        <taxon>Rhabditida</taxon>
        <taxon>Tylenchina</taxon>
        <taxon>Panagrolaimomorpha</taxon>
        <taxon>Strongyloidoidea</taxon>
        <taxon>Strongyloididae</taxon>
        <taxon>Strongyloides</taxon>
    </lineage>
</organism>
<dbReference type="WBParaSite" id="TCONS_00005604.p1">
    <property type="protein sequence ID" value="TCONS_00005604.p1"/>
    <property type="gene ID" value="XLOC_003871"/>
</dbReference>
<dbReference type="Pfam" id="PF01344">
    <property type="entry name" value="Kelch_1"/>
    <property type="match status" value="1"/>
</dbReference>
<dbReference type="AlphaFoldDB" id="A0A0K0E2U7"/>
<sequence length="528" mass="62665">MEKIEKNRLAKYIFRHFDKSSDLKRIILIEELRKKIYYDTAPDKCLLNLRYEQLFSVLTDEIIKNYDQKIWIDFLFSWIEYKGKQRLDMLGQILKQLPYKKMSNEFLKEHIIQRNRIQNDKNYKIFMYSILCIKLCNITINKEKSDLLPDSLKESYEAAEKNEYTNYYQEILDKKNNYNTMEYENEKQKLIDHFLNTQQNASKQKEVITKQLIEKNIKTPLKYEVEKFFVFQDVFQPKQILKNFTFNPYDKKFSTISYMSDEIRKESASFVIDKKIFLINGYGDCAIKGINKDYVNCYDITTNIWEKNVFNVKTKTRYNSLMIKVSNNNYQAYQIGGIYEDGDIPGEIKLYNFENLKVHTLFDITGYNLFNIQNGILIDNAYYFFEHKSKLSHSSKIIKWDPREPFSNCTFANFDILDGLESSYSLVNYGKAIFMFGGKDKKGLPLDEVKLFDVRNFKINTLPKMPSERHNHKSFVYKTDIYVLGGITSDVKDDKNIDIFDIKTFKWSVCGTKLPISLNSFTSAYYQP</sequence>
<dbReference type="InterPro" id="IPR051746">
    <property type="entry name" value="Kelch_domain_containing_8"/>
</dbReference>
<dbReference type="PANTHER" id="PTHR46260">
    <property type="entry name" value="RING-TYPE DOMAIN-CONTAINING PROTEIN"/>
    <property type="match status" value="1"/>
</dbReference>
<accession>A0A0K0E2U7</accession>
<evidence type="ECO:0000256" key="2">
    <source>
        <dbReference type="ARBA" id="ARBA00022737"/>
    </source>
</evidence>
<dbReference type="PANTHER" id="PTHR46260:SF3">
    <property type="entry name" value="RING-TYPE DOMAIN-CONTAINING PROTEIN"/>
    <property type="match status" value="1"/>
</dbReference>
<proteinExistence type="predicted"/>
<dbReference type="SUPFAM" id="SSF117281">
    <property type="entry name" value="Kelch motif"/>
    <property type="match status" value="1"/>
</dbReference>